<dbReference type="OrthoDB" id="166981at2"/>
<dbReference type="RefSeq" id="WP_030534467.1">
    <property type="nucleotide sequence ID" value="NZ_JOIJ01000035.1"/>
</dbReference>
<protein>
    <submittedName>
        <fullName evidence="2">Rifampin ADP-ribosylating transferase</fullName>
    </submittedName>
</protein>
<evidence type="ECO:0000313" key="2">
    <source>
        <dbReference type="EMBL" id="TWH20606.1"/>
    </source>
</evidence>
<evidence type="ECO:0000259" key="1">
    <source>
        <dbReference type="Pfam" id="PF21805"/>
    </source>
</evidence>
<dbReference type="AlphaFoldDB" id="A0A660CBC2"/>
<dbReference type="EMBL" id="VLJV01000001">
    <property type="protein sequence ID" value="TWH20606.1"/>
    <property type="molecule type" value="Genomic_DNA"/>
</dbReference>
<reference evidence="2 3" key="1">
    <citation type="submission" date="2019-07" db="EMBL/GenBank/DDBJ databases">
        <title>R&amp;d 2014.</title>
        <authorList>
            <person name="Klenk H.-P."/>
        </authorList>
    </citation>
    <scope>NUCLEOTIDE SEQUENCE [LARGE SCALE GENOMIC DNA]</scope>
    <source>
        <strain evidence="2 3">DSM 43194</strain>
    </source>
</reference>
<keyword evidence="2" id="KW-0808">Transferase</keyword>
<feature type="domain" description="Imm-5-like" evidence="1">
    <location>
        <begin position="20"/>
        <end position="100"/>
    </location>
</feature>
<sequence length="185" mass="19321">MATSRGSRVPDFVLTLDELRAVTAFTVACAELVLDVFEKAAPGDARPRDAVEAAAAFAAGGPRTKAQRIGALAAHRAAKDVESAAAHAAMSAGDAAASAYLHPLADSAQVGHILRGPAHCVLAQANRTDRPMSRATAMETVRRFVTPTVIDVLLRYPHATVGRQEVGVVMGELDTALRARGSDVE</sequence>
<dbReference type="GO" id="GO:0016740">
    <property type="term" value="F:transferase activity"/>
    <property type="evidence" value="ECO:0007669"/>
    <property type="project" value="UniProtKB-KW"/>
</dbReference>
<evidence type="ECO:0000313" key="3">
    <source>
        <dbReference type="Proteomes" id="UP000317303"/>
    </source>
</evidence>
<proteinExistence type="predicted"/>
<dbReference type="InterPro" id="IPR048667">
    <property type="entry name" value="Imm5-like"/>
</dbReference>
<dbReference type="Proteomes" id="UP000317303">
    <property type="component" value="Unassembled WGS sequence"/>
</dbReference>
<comment type="caution">
    <text evidence="2">The sequence shown here is derived from an EMBL/GenBank/DDBJ whole genome shotgun (WGS) entry which is preliminary data.</text>
</comment>
<organism evidence="2 3">
    <name type="scientific">Prauserella rugosa</name>
    <dbReference type="NCBI Taxonomy" id="43354"/>
    <lineage>
        <taxon>Bacteria</taxon>
        <taxon>Bacillati</taxon>
        <taxon>Actinomycetota</taxon>
        <taxon>Actinomycetes</taxon>
        <taxon>Pseudonocardiales</taxon>
        <taxon>Pseudonocardiaceae</taxon>
        <taxon>Prauserella</taxon>
    </lineage>
</organism>
<accession>A0A660CBC2</accession>
<gene>
    <name evidence="2" type="ORF">JD82_02453</name>
</gene>
<keyword evidence="3" id="KW-1185">Reference proteome</keyword>
<dbReference type="Pfam" id="PF21805">
    <property type="entry name" value="Imm5_like"/>
    <property type="match status" value="1"/>
</dbReference>
<name>A0A660CBC2_9PSEU</name>